<dbReference type="Gene3D" id="3.20.20.220">
    <property type="match status" value="1"/>
</dbReference>
<protein>
    <submittedName>
        <fullName evidence="2">5,10-methylenetetrahydrofolate reductase</fullName>
    </submittedName>
</protein>
<name>A0ABZ2MHT2_9MICO</name>
<keyword evidence="1" id="KW-0560">Oxidoreductase</keyword>
<dbReference type="Proteomes" id="UP001382727">
    <property type="component" value="Chromosome"/>
</dbReference>
<dbReference type="RefSeq" id="WP_338749631.1">
    <property type="nucleotide sequence ID" value="NZ_CP144913.1"/>
</dbReference>
<accession>A0ABZ2MHT2</accession>
<organism evidence="2 3">
    <name type="scientific">Janibacter alittae</name>
    <dbReference type="NCBI Taxonomy" id="3115209"/>
    <lineage>
        <taxon>Bacteria</taxon>
        <taxon>Bacillati</taxon>
        <taxon>Actinomycetota</taxon>
        <taxon>Actinomycetes</taxon>
        <taxon>Micrococcales</taxon>
        <taxon>Intrasporangiaceae</taxon>
        <taxon>Janibacter</taxon>
    </lineage>
</organism>
<proteinExistence type="predicted"/>
<dbReference type="InterPro" id="IPR029041">
    <property type="entry name" value="FAD-linked_oxidoreductase-like"/>
</dbReference>
<gene>
    <name evidence="2" type="ORF">V1351_00395</name>
</gene>
<dbReference type="SUPFAM" id="SSF51730">
    <property type="entry name" value="FAD-linked oxidoreductase"/>
    <property type="match status" value="1"/>
</dbReference>
<keyword evidence="3" id="KW-1185">Reference proteome</keyword>
<evidence type="ECO:0000256" key="1">
    <source>
        <dbReference type="ARBA" id="ARBA00023002"/>
    </source>
</evidence>
<dbReference type="EMBL" id="CP144913">
    <property type="protein sequence ID" value="WXB76548.1"/>
    <property type="molecule type" value="Genomic_DNA"/>
</dbReference>
<reference evidence="2 3" key="1">
    <citation type="submission" date="2024-02" db="EMBL/GenBank/DDBJ databases">
        <title>Janibacter sp. nov., isolated from gut of marine sandworm.</title>
        <authorList>
            <person name="Kim B."/>
            <person name="Jun M.O."/>
            <person name="Shin N.-R."/>
        </authorList>
    </citation>
    <scope>NUCLEOTIDE SEQUENCE [LARGE SCALE GENOMIC DNA]</scope>
    <source>
        <strain evidence="2 3">A1S7</strain>
    </source>
</reference>
<evidence type="ECO:0000313" key="2">
    <source>
        <dbReference type="EMBL" id="WXB76548.1"/>
    </source>
</evidence>
<sequence>MQDQTPALAPAAFPAPARNPREVLLFGLTPPRADTTPERITEIAERTLARVDALPIDALVIYDITDETDRNPQPRPFPFVEMLDPATYLCDGLTGWDKPAVVYRYVGKYDPDELRGWLQSAPDNVMTVFVGSSSSDAPARTTLSQAVQIHHETRPGLPLGGVTIPERHIGRGDEHERLLRKQRGGSQFFISQIVYDIGAAKNLASDYRYAAHDSHIDAAPLVFSLSLCGSAKTLSFLEWLGVEVPQWVRNEILHTEDPLDWSRQQALGAARELADFCRYLGIPFGFNVESVSSRRVEIEAAVALTHEIAELLERD</sequence>
<evidence type="ECO:0000313" key="3">
    <source>
        <dbReference type="Proteomes" id="UP001382727"/>
    </source>
</evidence>